<dbReference type="AlphaFoldDB" id="A0A0T6B4U9"/>
<comment type="caution">
    <text evidence="1">The sequence shown here is derived from an EMBL/GenBank/DDBJ whole genome shotgun (WGS) entry which is preliminary data.</text>
</comment>
<name>A0A0T6B4U9_9SCAR</name>
<dbReference type="Proteomes" id="UP000051574">
    <property type="component" value="Unassembled WGS sequence"/>
</dbReference>
<reference evidence="1 2" key="1">
    <citation type="submission" date="2015-09" db="EMBL/GenBank/DDBJ databases">
        <title>Draft genome of the scarab beetle Oryctes borbonicus.</title>
        <authorList>
            <person name="Meyer J.M."/>
            <person name="Markov G.V."/>
            <person name="Baskaran P."/>
            <person name="Herrmann M."/>
            <person name="Sommer R.J."/>
            <person name="Roedelsperger C."/>
        </authorList>
    </citation>
    <scope>NUCLEOTIDE SEQUENCE [LARGE SCALE GENOMIC DNA]</scope>
    <source>
        <strain evidence="1">OB123</strain>
        <tissue evidence="1">Whole animal</tissue>
    </source>
</reference>
<proteinExistence type="predicted"/>
<evidence type="ECO:0000313" key="2">
    <source>
        <dbReference type="Proteomes" id="UP000051574"/>
    </source>
</evidence>
<keyword evidence="2" id="KW-1185">Reference proteome</keyword>
<sequence>MRSDHLSKHIKTHQKQRITRDTVEIEQEEEQQWKIEFSENKSNYSRWINQSIKYDNVQRNFSQLAATSTQSASSDSSSNEEKMIITINGSEADELIISDPLDN</sequence>
<protein>
    <submittedName>
        <fullName evidence="1">Uncharacterized protein</fullName>
    </submittedName>
</protein>
<evidence type="ECO:0000313" key="1">
    <source>
        <dbReference type="EMBL" id="KRT82426.1"/>
    </source>
</evidence>
<accession>A0A0T6B4U9</accession>
<organism evidence="1 2">
    <name type="scientific">Oryctes borbonicus</name>
    <dbReference type="NCBI Taxonomy" id="1629725"/>
    <lineage>
        <taxon>Eukaryota</taxon>
        <taxon>Metazoa</taxon>
        <taxon>Ecdysozoa</taxon>
        <taxon>Arthropoda</taxon>
        <taxon>Hexapoda</taxon>
        <taxon>Insecta</taxon>
        <taxon>Pterygota</taxon>
        <taxon>Neoptera</taxon>
        <taxon>Endopterygota</taxon>
        <taxon>Coleoptera</taxon>
        <taxon>Polyphaga</taxon>
        <taxon>Scarabaeiformia</taxon>
        <taxon>Scarabaeidae</taxon>
        <taxon>Dynastinae</taxon>
        <taxon>Oryctes</taxon>
    </lineage>
</organism>
<gene>
    <name evidence="1" type="ORF">AMK59_4071</name>
</gene>
<dbReference type="EMBL" id="LJIG01009765">
    <property type="protein sequence ID" value="KRT82426.1"/>
    <property type="molecule type" value="Genomic_DNA"/>
</dbReference>